<dbReference type="Pfam" id="PF00576">
    <property type="entry name" value="Transthyretin"/>
    <property type="match status" value="1"/>
</dbReference>
<keyword evidence="6 7" id="KW-0378">Hydrolase</keyword>
<evidence type="ECO:0000256" key="4">
    <source>
        <dbReference type="ARBA" id="ARBA00011881"/>
    </source>
</evidence>
<gene>
    <name evidence="9" type="primary">uraH</name>
    <name evidence="9" type="ORF">EJC50_19200</name>
</gene>
<dbReference type="InterPro" id="IPR036817">
    <property type="entry name" value="Transthyretin/HIU_hydrolase_sf"/>
</dbReference>
<dbReference type="EMBL" id="CP034437">
    <property type="protein sequence ID" value="AZN41565.1"/>
    <property type="molecule type" value="Genomic_DNA"/>
</dbReference>
<accession>A0A3S9A753</accession>
<evidence type="ECO:0000313" key="9">
    <source>
        <dbReference type="EMBL" id="AZN41565.1"/>
    </source>
</evidence>
<proteinExistence type="inferred from homology"/>
<dbReference type="GO" id="GO:0006144">
    <property type="term" value="P:purine nucleobase metabolic process"/>
    <property type="evidence" value="ECO:0007669"/>
    <property type="project" value="UniProtKB-KW"/>
</dbReference>
<dbReference type="SUPFAM" id="SSF49472">
    <property type="entry name" value="Transthyretin (synonym: prealbumin)"/>
    <property type="match status" value="1"/>
</dbReference>
<dbReference type="RefSeq" id="WP_126017271.1">
    <property type="nucleotide sequence ID" value="NZ_CP034437.1"/>
</dbReference>
<comment type="catalytic activity">
    <reaction evidence="1 7">
        <text>5-hydroxyisourate + H2O = 5-hydroxy-2-oxo-4-ureido-2,5-dihydro-1H-imidazole-5-carboxylate + H(+)</text>
        <dbReference type="Rhea" id="RHEA:23736"/>
        <dbReference type="ChEBI" id="CHEBI:15377"/>
        <dbReference type="ChEBI" id="CHEBI:15378"/>
        <dbReference type="ChEBI" id="CHEBI:18072"/>
        <dbReference type="ChEBI" id="CHEBI:58639"/>
        <dbReference type="EC" id="3.5.2.17"/>
    </reaction>
</comment>
<evidence type="ECO:0000259" key="8">
    <source>
        <dbReference type="Pfam" id="PF00576"/>
    </source>
</evidence>
<keyword evidence="5 7" id="KW-0659">Purine metabolism</keyword>
<evidence type="ECO:0000256" key="7">
    <source>
        <dbReference type="RuleBase" id="RU361270"/>
    </source>
</evidence>
<dbReference type="InterPro" id="IPR014306">
    <property type="entry name" value="Hydroxyisourate_hydrolase"/>
</dbReference>
<dbReference type="Proteomes" id="UP000272528">
    <property type="component" value="Chromosome"/>
</dbReference>
<dbReference type="PANTHER" id="PTHR10395">
    <property type="entry name" value="URICASE AND TRANSTHYRETIN-RELATED"/>
    <property type="match status" value="1"/>
</dbReference>
<protein>
    <recommendedName>
        <fullName evidence="7">5-hydroxyisourate hydrolase</fullName>
        <shortName evidence="7">HIU hydrolase</shortName>
        <shortName evidence="7">HIUHase</shortName>
        <ecNumber evidence="7">3.5.2.17</ecNumber>
    </recommendedName>
</protein>
<comment type="similarity">
    <text evidence="3 7">Belongs to the transthyretin family. 5-hydroxyisourate hydrolase subfamily.</text>
</comment>
<comment type="subunit">
    <text evidence="4 7">Homotetramer.</text>
</comment>
<evidence type="ECO:0000256" key="1">
    <source>
        <dbReference type="ARBA" id="ARBA00001043"/>
    </source>
</evidence>
<sequence length="121" mass="13292">MSGRLTTHVLDLALGKPAKGMTLELWRINQGNDRELLRHAVTNADGRLDAPLLAGEECSAGIYELVFKVGDYYLSCTGPDLCDPELFLDVVPIRFCLRAADEHYHVPLLVAPGGYSTYRGS</sequence>
<evidence type="ECO:0000256" key="2">
    <source>
        <dbReference type="ARBA" id="ARBA00002704"/>
    </source>
</evidence>
<dbReference type="KEGG" id="palb:EJC50_19200"/>
<feature type="domain" description="Transthyretin/hydroxyisourate hydrolase" evidence="8">
    <location>
        <begin position="5"/>
        <end position="120"/>
    </location>
</feature>
<dbReference type="InterPro" id="IPR023416">
    <property type="entry name" value="Transthyretin/HIU_hydrolase_d"/>
</dbReference>
<dbReference type="PROSITE" id="PS00769">
    <property type="entry name" value="TRANSTHYRETIN_2"/>
    <property type="match status" value="1"/>
</dbReference>
<dbReference type="CDD" id="cd05822">
    <property type="entry name" value="TLP_HIUase"/>
    <property type="match status" value="1"/>
</dbReference>
<dbReference type="AlphaFoldDB" id="A0A3S9A753"/>
<reference evidence="10" key="1">
    <citation type="submission" date="2018-12" db="EMBL/GenBank/DDBJ databases">
        <title>Genome sequence of Peanibacillus sp.</title>
        <authorList>
            <person name="Subramani G."/>
            <person name="Srinivasan S."/>
            <person name="Kim M.K."/>
        </authorList>
    </citation>
    <scope>NUCLEOTIDE SEQUENCE [LARGE SCALE GENOMIC DNA]</scope>
    <source>
        <strain evidence="10">18JY67-1</strain>
    </source>
</reference>
<evidence type="ECO:0000256" key="6">
    <source>
        <dbReference type="ARBA" id="ARBA00022801"/>
    </source>
</evidence>
<dbReference type="OrthoDB" id="9792386at2"/>
<evidence type="ECO:0000313" key="10">
    <source>
        <dbReference type="Proteomes" id="UP000272528"/>
    </source>
</evidence>
<dbReference type="InterPro" id="IPR023419">
    <property type="entry name" value="Transthyretin_CS"/>
</dbReference>
<keyword evidence="10" id="KW-1185">Reference proteome</keyword>
<dbReference type="PANTHER" id="PTHR10395:SF7">
    <property type="entry name" value="5-HYDROXYISOURATE HYDROLASE"/>
    <property type="match status" value="1"/>
</dbReference>
<evidence type="ECO:0000256" key="3">
    <source>
        <dbReference type="ARBA" id="ARBA00009850"/>
    </source>
</evidence>
<dbReference type="EC" id="3.5.2.17" evidence="7"/>
<name>A0A3S9A753_9BACL</name>
<dbReference type="NCBIfam" id="TIGR02962">
    <property type="entry name" value="hdxy_isourate"/>
    <property type="match status" value="1"/>
</dbReference>
<organism evidence="9 10">
    <name type="scientific">Paenibacillus albus</name>
    <dbReference type="NCBI Taxonomy" id="2495582"/>
    <lineage>
        <taxon>Bacteria</taxon>
        <taxon>Bacillati</taxon>
        <taxon>Bacillota</taxon>
        <taxon>Bacilli</taxon>
        <taxon>Bacillales</taxon>
        <taxon>Paenibacillaceae</taxon>
        <taxon>Paenibacillus</taxon>
    </lineage>
</organism>
<evidence type="ECO:0000256" key="5">
    <source>
        <dbReference type="ARBA" id="ARBA00022631"/>
    </source>
</evidence>
<comment type="function">
    <text evidence="2">Catalyzes the hydrolysis of 5-hydroxyisourate (HIU) to 2-oxo-4-hydroxy-4-carboxy-5-ureidoimidazoline (OHCU).</text>
</comment>
<dbReference type="Gene3D" id="2.60.40.180">
    <property type="entry name" value="Transthyretin/hydroxyisourate hydrolase domain"/>
    <property type="match status" value="1"/>
</dbReference>
<dbReference type="GO" id="GO:0033971">
    <property type="term" value="F:hydroxyisourate hydrolase activity"/>
    <property type="evidence" value="ECO:0007669"/>
    <property type="project" value="UniProtKB-EC"/>
</dbReference>